<evidence type="ECO:0000256" key="10">
    <source>
        <dbReference type="RuleBase" id="RU364116"/>
    </source>
</evidence>
<dbReference type="GO" id="GO:0005737">
    <property type="term" value="C:cytoplasm"/>
    <property type="evidence" value="ECO:0007669"/>
    <property type="project" value="UniProtKB-SubCell"/>
</dbReference>
<dbReference type="Pfam" id="PF04055">
    <property type="entry name" value="Radical_SAM"/>
    <property type="match status" value="1"/>
</dbReference>
<dbReference type="InterPro" id="IPR013785">
    <property type="entry name" value="Aldolase_TIM"/>
</dbReference>
<evidence type="ECO:0000256" key="5">
    <source>
        <dbReference type="ARBA" id="ARBA00022691"/>
    </source>
</evidence>
<dbReference type="Gene3D" id="3.20.20.70">
    <property type="entry name" value="Aldolase class I"/>
    <property type="match status" value="1"/>
</dbReference>
<dbReference type="InterPro" id="IPR006638">
    <property type="entry name" value="Elp3/MiaA/NifB-like_rSAM"/>
</dbReference>
<reference evidence="12 13" key="1">
    <citation type="submission" date="2016-12" db="EMBL/GenBank/DDBJ databases">
        <title>Study of bacterial adaptation to deep sea.</title>
        <authorList>
            <person name="Song J."/>
            <person name="Yoshizawa S."/>
            <person name="Kogure K."/>
        </authorList>
    </citation>
    <scope>NUCLEOTIDE SEQUENCE [LARGE SCALE GENOMIC DNA]</scope>
    <source>
        <strain evidence="12 13">SAORIC-165</strain>
    </source>
</reference>
<dbReference type="AlphaFoldDB" id="A0A2S7U536"/>
<keyword evidence="10" id="KW-0963">Cytoplasm</keyword>
<evidence type="ECO:0000256" key="7">
    <source>
        <dbReference type="ARBA" id="ARBA00023004"/>
    </source>
</evidence>
<dbReference type="InterPro" id="IPR004559">
    <property type="entry name" value="HemW-like"/>
</dbReference>
<dbReference type="PROSITE" id="PS51918">
    <property type="entry name" value="RADICAL_SAM"/>
    <property type="match status" value="1"/>
</dbReference>
<dbReference type="SMART" id="SM00729">
    <property type="entry name" value="Elp3"/>
    <property type="match status" value="1"/>
</dbReference>
<dbReference type="SFLD" id="SFLDF00562">
    <property type="entry name" value="HemN-like__clustered_with_heat"/>
    <property type="match status" value="1"/>
</dbReference>
<dbReference type="PANTHER" id="PTHR13932">
    <property type="entry name" value="COPROPORPHYRINIGEN III OXIDASE"/>
    <property type="match status" value="1"/>
</dbReference>
<dbReference type="InterPro" id="IPR007197">
    <property type="entry name" value="rSAM"/>
</dbReference>
<evidence type="ECO:0000313" key="12">
    <source>
        <dbReference type="EMBL" id="PQJ30126.1"/>
    </source>
</evidence>
<dbReference type="GO" id="GO:0051539">
    <property type="term" value="F:4 iron, 4 sulfur cluster binding"/>
    <property type="evidence" value="ECO:0007669"/>
    <property type="project" value="UniProtKB-UniRule"/>
</dbReference>
<gene>
    <name evidence="12" type="ORF">BSZ32_17705</name>
</gene>
<keyword evidence="8 10" id="KW-0411">Iron-sulfur</keyword>
<dbReference type="SFLD" id="SFLDF00288">
    <property type="entry name" value="HemN-like__clustered_with_nucl"/>
    <property type="match status" value="1"/>
</dbReference>
<evidence type="ECO:0000256" key="2">
    <source>
        <dbReference type="ARBA" id="ARBA00006100"/>
    </source>
</evidence>
<comment type="subcellular location">
    <subcellularLocation>
        <location evidence="10">Cytoplasm</location>
    </subcellularLocation>
</comment>
<keyword evidence="10" id="KW-0004">4Fe-4S</keyword>
<dbReference type="NCBIfam" id="TIGR00539">
    <property type="entry name" value="hemN_rel"/>
    <property type="match status" value="1"/>
</dbReference>
<dbReference type="GO" id="GO:0046872">
    <property type="term" value="F:metal ion binding"/>
    <property type="evidence" value="ECO:0007669"/>
    <property type="project" value="UniProtKB-UniRule"/>
</dbReference>
<dbReference type="GO" id="GO:0004109">
    <property type="term" value="F:coproporphyrinogen oxidase activity"/>
    <property type="evidence" value="ECO:0007669"/>
    <property type="project" value="InterPro"/>
</dbReference>
<evidence type="ECO:0000256" key="6">
    <source>
        <dbReference type="ARBA" id="ARBA00022723"/>
    </source>
</evidence>
<accession>A0A2S7U536</accession>
<comment type="similarity">
    <text evidence="2">Belongs to the anaerobic coproporphyrinogen-III oxidase family. HemW subfamily.</text>
</comment>
<feature type="domain" description="Radical SAM core" evidence="11">
    <location>
        <begin position="1"/>
        <end position="230"/>
    </location>
</feature>
<dbReference type="OrthoDB" id="9808022at2"/>
<keyword evidence="9 10" id="KW-0143">Chaperone</keyword>
<dbReference type="InterPro" id="IPR058240">
    <property type="entry name" value="rSAM_sf"/>
</dbReference>
<sequence length="365" mass="40633">MQLYLHIPFCHRICPYCSFYKHTPGNTDMRAFIDAILLEGKKHVEKIGENKLTTLYCGGGTPSMLSPTHLKLLFSGLREIFDMSELKELTFEANPATFDLTKAKLFKELGITRISLGIQSFDNGVLKTLGREHNREEAMAAVPILREAGIKEVNIDLMFSIPGQTLEVWQDTLDTAVSLNPDHISAYNLTYEEDTAFIDKLTAGEYIDDSETNAQMFTAGHDTLTAAGFEHYETSNYAKIGTRSTHNLSYWKGANYLGLGPSAVSTVGNTRWKNLPDTANYINQINHVGHAQTESEHLTEEDLHLEQIALQLRTTDGLPLDVLSDGERQRAQSVIDEGMAKVLDGNMILTGEGRLLVDSIVEHIV</sequence>
<dbReference type="CDD" id="cd01335">
    <property type="entry name" value="Radical_SAM"/>
    <property type="match status" value="1"/>
</dbReference>
<comment type="cofactor">
    <cofactor evidence="1">
        <name>[4Fe-4S] cluster</name>
        <dbReference type="ChEBI" id="CHEBI:49883"/>
    </cofactor>
</comment>
<comment type="function">
    <text evidence="10">Probably acts as a heme chaperone, transferring heme to an unknown acceptor. Binds one molecule of heme per monomer, possibly covalently. Binds 1 [4Fe-4S] cluster. The cluster is coordinated with 3 cysteines and an exchangeable S-adenosyl-L-methionine.</text>
</comment>
<keyword evidence="4 10" id="KW-0349">Heme</keyword>
<dbReference type="RefSeq" id="WP_105044650.1">
    <property type="nucleotide sequence ID" value="NZ_MQWA01000001.1"/>
</dbReference>
<dbReference type="SFLD" id="SFLDS00029">
    <property type="entry name" value="Radical_SAM"/>
    <property type="match status" value="1"/>
</dbReference>
<dbReference type="SUPFAM" id="SSF102114">
    <property type="entry name" value="Radical SAM enzymes"/>
    <property type="match status" value="1"/>
</dbReference>
<evidence type="ECO:0000256" key="3">
    <source>
        <dbReference type="ARBA" id="ARBA00017228"/>
    </source>
</evidence>
<keyword evidence="13" id="KW-1185">Reference proteome</keyword>
<evidence type="ECO:0000256" key="9">
    <source>
        <dbReference type="ARBA" id="ARBA00023186"/>
    </source>
</evidence>
<evidence type="ECO:0000256" key="1">
    <source>
        <dbReference type="ARBA" id="ARBA00001966"/>
    </source>
</evidence>
<evidence type="ECO:0000256" key="8">
    <source>
        <dbReference type="ARBA" id="ARBA00023014"/>
    </source>
</evidence>
<keyword evidence="7 10" id="KW-0408">Iron</keyword>
<comment type="caution">
    <text evidence="12">The sequence shown here is derived from an EMBL/GenBank/DDBJ whole genome shotgun (WGS) entry which is preliminary data.</text>
</comment>
<keyword evidence="6 10" id="KW-0479">Metal-binding</keyword>
<dbReference type="Proteomes" id="UP000239907">
    <property type="component" value="Unassembled WGS sequence"/>
</dbReference>
<organism evidence="12 13">
    <name type="scientific">Rubritalea profundi</name>
    <dbReference type="NCBI Taxonomy" id="1658618"/>
    <lineage>
        <taxon>Bacteria</taxon>
        <taxon>Pseudomonadati</taxon>
        <taxon>Verrucomicrobiota</taxon>
        <taxon>Verrucomicrobiia</taxon>
        <taxon>Verrucomicrobiales</taxon>
        <taxon>Rubritaleaceae</taxon>
        <taxon>Rubritalea</taxon>
    </lineage>
</organism>
<evidence type="ECO:0000259" key="11">
    <source>
        <dbReference type="PROSITE" id="PS51918"/>
    </source>
</evidence>
<protein>
    <recommendedName>
        <fullName evidence="3 10">Heme chaperone HemW</fullName>
    </recommendedName>
</protein>
<evidence type="ECO:0000256" key="4">
    <source>
        <dbReference type="ARBA" id="ARBA00022617"/>
    </source>
</evidence>
<name>A0A2S7U536_9BACT</name>
<dbReference type="GO" id="GO:0006779">
    <property type="term" value="P:porphyrin-containing compound biosynthetic process"/>
    <property type="evidence" value="ECO:0007669"/>
    <property type="project" value="InterPro"/>
</dbReference>
<keyword evidence="5 10" id="KW-0949">S-adenosyl-L-methionine</keyword>
<evidence type="ECO:0000313" key="13">
    <source>
        <dbReference type="Proteomes" id="UP000239907"/>
    </source>
</evidence>
<dbReference type="SFLD" id="SFLDG01065">
    <property type="entry name" value="anaerobic_coproporphyrinogen-I"/>
    <property type="match status" value="1"/>
</dbReference>
<dbReference type="PANTHER" id="PTHR13932:SF5">
    <property type="entry name" value="RADICAL S-ADENOSYL METHIONINE DOMAIN-CONTAINING PROTEIN 1, MITOCHONDRIAL"/>
    <property type="match status" value="1"/>
</dbReference>
<dbReference type="InterPro" id="IPR034505">
    <property type="entry name" value="Coproporphyrinogen-III_oxidase"/>
</dbReference>
<dbReference type="EMBL" id="MQWA01000001">
    <property type="protein sequence ID" value="PQJ30126.1"/>
    <property type="molecule type" value="Genomic_DNA"/>
</dbReference>
<proteinExistence type="inferred from homology"/>